<sequence>MAEKQKHNSTFQVVTDTILASLEEGVAPWVKPWNSNGLGLPANGKTKKTYQGINQILLSMAQVSGEFSSSKWLSFKQAVDLGGSVKGQKSQAFVVFYKRRAKFEGQWLSAKKESELIAEGMGSQIERIPFLTKTPVFNLDQVSGLPESFFEEEQASLEKTREFESPGIYEAVIQLMRQNNVKLLRNQDKAAYSPLRDIIIMPPIQSFITKEDFCSTLLHEIGHWTGHQDRLDRDLSGKFGDEKYAFEELVAEISSAMMCAQLNIDGFLQHAEYIASWIDVLKNDNRAFFKAVKQAQDASEYLLNNAKPEFEQDQGQDQGQEEYEEVSALPMAS</sequence>
<dbReference type="PIRSF" id="PIRSF037112">
    <property type="entry name" value="Antirestriction_ArdC"/>
    <property type="match status" value="1"/>
</dbReference>
<gene>
    <name evidence="4" type="ORF">Q9L42_021030</name>
</gene>
<feature type="region of interest" description="Disordered" evidence="1">
    <location>
        <begin position="304"/>
        <end position="333"/>
    </location>
</feature>
<evidence type="ECO:0000259" key="3">
    <source>
        <dbReference type="Pfam" id="PF18818"/>
    </source>
</evidence>
<geneLocation type="plasmid" evidence="4 5">
    <name>unnamed2</name>
</geneLocation>
<dbReference type="KEGG" id="mech:Q9L42_021030"/>
<dbReference type="AlphaFoldDB" id="A0AAU7P0M4"/>
<dbReference type="Pfam" id="PF18818">
    <property type="entry name" value="MPTase-PolyVal"/>
    <property type="match status" value="1"/>
</dbReference>
<dbReference type="GO" id="GO:0003697">
    <property type="term" value="F:single-stranded DNA binding"/>
    <property type="evidence" value="ECO:0007669"/>
    <property type="project" value="InterPro"/>
</dbReference>
<dbReference type="InterPro" id="IPR013610">
    <property type="entry name" value="ArdC_N"/>
</dbReference>
<feature type="compositionally biased region" description="Acidic residues" evidence="1">
    <location>
        <begin position="311"/>
        <end position="325"/>
    </location>
</feature>
<accession>A0AAU7P0M4</accession>
<evidence type="ECO:0000313" key="4">
    <source>
        <dbReference type="EMBL" id="XBS22793.1"/>
    </source>
</evidence>
<dbReference type="InterPro" id="IPR041459">
    <property type="entry name" value="MPTase-PolyVal"/>
</dbReference>
<reference evidence="4 5" key="1">
    <citation type="journal article" date="2024" name="Microbiology">
        <title>Methylomarinum rosea sp. nov., a novel halophilic methanotrophic bacterium from the hypersaline Lake Elton.</title>
        <authorList>
            <person name="Suleimanov R.Z."/>
            <person name="Oshkin I.Y."/>
            <person name="Danilova O.V."/>
            <person name="Suzina N.E."/>
            <person name="Dedysh S.N."/>
        </authorList>
    </citation>
    <scope>NUCLEOTIDE SEQUENCE [LARGE SCALE GENOMIC DNA]</scope>
    <source>
        <strain evidence="4 5">Ch1-1</strain>
        <plasmid evidence="5">unnamed2</plasmid>
    </source>
</reference>
<evidence type="ECO:0000313" key="5">
    <source>
        <dbReference type="Proteomes" id="UP001225378"/>
    </source>
</evidence>
<dbReference type="Pfam" id="PF08401">
    <property type="entry name" value="ArdcN"/>
    <property type="match status" value="1"/>
</dbReference>
<dbReference type="Proteomes" id="UP001225378">
    <property type="component" value="Plasmid unnamed2"/>
</dbReference>
<feature type="domain" description="Polyvalent protein metallopeptidase" evidence="3">
    <location>
        <begin position="173"/>
        <end position="293"/>
    </location>
</feature>
<name>A0AAU7P0M4_9GAMM</name>
<evidence type="ECO:0000256" key="1">
    <source>
        <dbReference type="SAM" id="MobiDB-lite"/>
    </source>
</evidence>
<feature type="domain" description="N-terminal" evidence="2">
    <location>
        <begin position="12"/>
        <end position="136"/>
    </location>
</feature>
<keyword evidence="5" id="KW-1185">Reference proteome</keyword>
<dbReference type="InterPro" id="IPR017113">
    <property type="entry name" value="Antirestriction_ArdC"/>
</dbReference>
<organism evidence="4 5">
    <name type="scientific">Methylomarinum roseum</name>
    <dbReference type="NCBI Taxonomy" id="3067653"/>
    <lineage>
        <taxon>Bacteria</taxon>
        <taxon>Pseudomonadati</taxon>
        <taxon>Pseudomonadota</taxon>
        <taxon>Gammaproteobacteria</taxon>
        <taxon>Methylococcales</taxon>
        <taxon>Methylococcaceae</taxon>
        <taxon>Methylomarinum</taxon>
    </lineage>
</organism>
<keyword evidence="4" id="KW-0614">Plasmid</keyword>
<evidence type="ECO:0000259" key="2">
    <source>
        <dbReference type="Pfam" id="PF08401"/>
    </source>
</evidence>
<dbReference type="EMBL" id="CP157744">
    <property type="protein sequence ID" value="XBS22793.1"/>
    <property type="molecule type" value="Genomic_DNA"/>
</dbReference>
<proteinExistence type="predicted"/>
<protein>
    <submittedName>
        <fullName evidence="4">Zincin-like metallopeptidase domain-containing protein</fullName>
    </submittedName>
</protein>
<dbReference type="RefSeq" id="WP_305906331.1">
    <property type="nucleotide sequence ID" value="NZ_CP157744.1"/>
</dbReference>